<evidence type="ECO:0000256" key="5">
    <source>
        <dbReference type="SAM" id="MobiDB-lite"/>
    </source>
</evidence>
<dbReference type="RefSeq" id="WP_354508220.1">
    <property type="nucleotide sequence ID" value="NZ_JBEPMO010000005.1"/>
</dbReference>
<dbReference type="PANTHER" id="PTHR43595:SF2">
    <property type="entry name" value="SMALL RIBOSOMAL SUBUNIT PROTEIN MS42"/>
    <property type="match status" value="1"/>
</dbReference>
<feature type="domain" description="Manganese/iron superoxide dismutase N-terminal" evidence="7">
    <location>
        <begin position="60"/>
        <end position="141"/>
    </location>
</feature>
<comment type="caution">
    <text evidence="9">The sequence shown here is derived from an EMBL/GenBank/DDBJ whole genome shotgun (WGS) entry which is preliminary data.</text>
</comment>
<dbReference type="SUPFAM" id="SSF54719">
    <property type="entry name" value="Fe,Mn superoxide dismutase (SOD), C-terminal domain"/>
    <property type="match status" value="1"/>
</dbReference>
<dbReference type="Gene3D" id="1.10.287.990">
    <property type="entry name" value="Fe,Mn superoxide dismutase (SOD) domain"/>
    <property type="match status" value="1"/>
</dbReference>
<feature type="domain" description="Manganese/iron superoxide dismutase C-terminal" evidence="8">
    <location>
        <begin position="149"/>
        <end position="254"/>
    </location>
</feature>
<keyword evidence="6" id="KW-0732">Signal</keyword>
<evidence type="ECO:0000256" key="2">
    <source>
        <dbReference type="ARBA" id="ARBA00012682"/>
    </source>
</evidence>
<feature type="compositionally biased region" description="Polar residues" evidence="5">
    <location>
        <begin position="34"/>
        <end position="46"/>
    </location>
</feature>
<dbReference type="PROSITE" id="PS00088">
    <property type="entry name" value="SOD_MN"/>
    <property type="match status" value="1"/>
</dbReference>
<evidence type="ECO:0000313" key="9">
    <source>
        <dbReference type="EMBL" id="MET3731705.1"/>
    </source>
</evidence>
<dbReference type="InterPro" id="IPR036324">
    <property type="entry name" value="Mn/Fe_SOD_N_sf"/>
</dbReference>
<evidence type="ECO:0000256" key="4">
    <source>
        <dbReference type="ARBA" id="ARBA00023002"/>
    </source>
</evidence>
<dbReference type="PANTHER" id="PTHR43595">
    <property type="entry name" value="37S RIBOSOMAL PROTEIN S26, MITOCHONDRIAL"/>
    <property type="match status" value="1"/>
</dbReference>
<feature type="signal peptide" evidence="6">
    <location>
        <begin position="1"/>
        <end position="19"/>
    </location>
</feature>
<keyword evidence="10" id="KW-1185">Reference proteome</keyword>
<evidence type="ECO:0000256" key="6">
    <source>
        <dbReference type="SAM" id="SignalP"/>
    </source>
</evidence>
<evidence type="ECO:0000259" key="7">
    <source>
        <dbReference type="Pfam" id="PF00081"/>
    </source>
</evidence>
<evidence type="ECO:0000256" key="1">
    <source>
        <dbReference type="ARBA" id="ARBA00008714"/>
    </source>
</evidence>
<dbReference type="InterPro" id="IPR019833">
    <property type="entry name" value="Mn/Fe_SOD_BS"/>
</dbReference>
<dbReference type="SUPFAM" id="SSF46609">
    <property type="entry name" value="Fe,Mn superoxide dismutase (SOD), N-terminal domain"/>
    <property type="match status" value="1"/>
</dbReference>
<dbReference type="PROSITE" id="PS51257">
    <property type="entry name" value="PROKAR_LIPOPROTEIN"/>
    <property type="match status" value="1"/>
</dbReference>
<name>A0ABV2LT16_9FLAO</name>
<dbReference type="GO" id="GO:0004784">
    <property type="term" value="F:superoxide dismutase activity"/>
    <property type="evidence" value="ECO:0007669"/>
    <property type="project" value="UniProtKB-EC"/>
</dbReference>
<accession>A0ABV2LT16</accession>
<proteinExistence type="inferred from homology"/>
<sequence>MKKLSIALSAMILAFGMISCDQKESKDSTDPVATESTSTDGNSSEAVGNPADVKVDEGPFQMPALKYGYADMEKAIDAKTMEVHYSKHFLGYANNLNKAIKGTADESKSIEEILKGLDLKNAALRNNGGGYFNHVMYFATISPNGGGAPTGPLAEAINRDFGSFDELKKQLSDAGAKQFGSGWAWLVSDASGKLSVGSTANQDNPLMPGQSISGTPIFGIDVWEHAYYLRYQNKRADYITAFFDVVDWNAVNENYAKVTQGSKS</sequence>
<evidence type="ECO:0000313" key="10">
    <source>
        <dbReference type="Proteomes" id="UP001549146"/>
    </source>
</evidence>
<feature type="chain" id="PRO_5046043122" description="superoxide dismutase" evidence="6">
    <location>
        <begin position="20"/>
        <end position="264"/>
    </location>
</feature>
<dbReference type="InterPro" id="IPR036314">
    <property type="entry name" value="SOD_C_sf"/>
</dbReference>
<dbReference type="InterPro" id="IPR019831">
    <property type="entry name" value="Mn/Fe_SOD_N"/>
</dbReference>
<evidence type="ECO:0000256" key="3">
    <source>
        <dbReference type="ARBA" id="ARBA00022723"/>
    </source>
</evidence>
<keyword evidence="4 9" id="KW-0560">Oxidoreductase</keyword>
<dbReference type="Gene3D" id="3.55.40.20">
    <property type="entry name" value="Iron/manganese superoxide dismutase, C-terminal domain"/>
    <property type="match status" value="1"/>
</dbReference>
<comment type="similarity">
    <text evidence="1">Belongs to the iron/manganese superoxide dismutase family.</text>
</comment>
<reference evidence="9 10" key="1">
    <citation type="submission" date="2024-06" db="EMBL/GenBank/DDBJ databases">
        <title>Genomic Encyclopedia of Type Strains, Phase IV (KMG-IV): sequencing the most valuable type-strain genomes for metagenomic binning, comparative biology and taxonomic classification.</title>
        <authorList>
            <person name="Goeker M."/>
        </authorList>
    </citation>
    <scope>NUCLEOTIDE SEQUENCE [LARGE SCALE GENOMIC DNA]</scope>
    <source>
        <strain evidence="9 10">DSM 29388</strain>
    </source>
</reference>
<gene>
    <name evidence="9" type="ORF">ABID46_001279</name>
</gene>
<organism evidence="9 10">
    <name type="scientific">Moheibacter stercoris</name>
    <dbReference type="NCBI Taxonomy" id="1628251"/>
    <lineage>
        <taxon>Bacteria</taxon>
        <taxon>Pseudomonadati</taxon>
        <taxon>Bacteroidota</taxon>
        <taxon>Flavobacteriia</taxon>
        <taxon>Flavobacteriales</taxon>
        <taxon>Weeksellaceae</taxon>
        <taxon>Moheibacter</taxon>
    </lineage>
</organism>
<dbReference type="InterPro" id="IPR001189">
    <property type="entry name" value="Mn/Fe_SOD"/>
</dbReference>
<dbReference type="InterPro" id="IPR019832">
    <property type="entry name" value="Mn/Fe_SOD_C"/>
</dbReference>
<dbReference type="Pfam" id="PF00081">
    <property type="entry name" value="Sod_Fe_N"/>
    <property type="match status" value="1"/>
</dbReference>
<dbReference type="Pfam" id="PF02777">
    <property type="entry name" value="Sod_Fe_C"/>
    <property type="match status" value="1"/>
</dbReference>
<dbReference type="EC" id="1.15.1.1" evidence="2"/>
<feature type="region of interest" description="Disordered" evidence="5">
    <location>
        <begin position="23"/>
        <end position="53"/>
    </location>
</feature>
<dbReference type="Proteomes" id="UP001549146">
    <property type="component" value="Unassembled WGS sequence"/>
</dbReference>
<keyword evidence="3" id="KW-0479">Metal-binding</keyword>
<protein>
    <recommendedName>
        <fullName evidence="2">superoxide dismutase</fullName>
        <ecNumber evidence="2">1.15.1.1</ecNumber>
    </recommendedName>
</protein>
<dbReference type="PRINTS" id="PR01703">
    <property type="entry name" value="MNSODISMTASE"/>
</dbReference>
<evidence type="ECO:0000259" key="8">
    <source>
        <dbReference type="Pfam" id="PF02777"/>
    </source>
</evidence>
<dbReference type="EMBL" id="JBEPMO010000005">
    <property type="protein sequence ID" value="MET3731705.1"/>
    <property type="molecule type" value="Genomic_DNA"/>
</dbReference>